<sequence length="88" mass="9775">MSLNPPEIELSRRISPVTEHKIELDGVDGRVSSVAVVSREEALHALTADYTSPSPSPVWFCHEFTILNTSGYRRDLTFVCTSVAFLSH</sequence>
<reference evidence="1" key="1">
    <citation type="submission" date="2019-12" db="EMBL/GenBank/DDBJ databases">
        <title>Genome sequencing and annotation of Brassica cretica.</title>
        <authorList>
            <person name="Studholme D.J."/>
            <person name="Sarris P.F."/>
        </authorList>
    </citation>
    <scope>NUCLEOTIDE SEQUENCE</scope>
    <source>
        <strain evidence="1">PFS-001/15</strain>
        <tissue evidence="1">Leaf</tissue>
    </source>
</reference>
<gene>
    <name evidence="1" type="ORF">F2Q68_00033532</name>
</gene>
<accession>A0A8S9H4I1</accession>
<comment type="caution">
    <text evidence="1">The sequence shown here is derived from an EMBL/GenBank/DDBJ whole genome shotgun (WGS) entry which is preliminary data.</text>
</comment>
<dbReference type="Proteomes" id="UP000712281">
    <property type="component" value="Unassembled WGS sequence"/>
</dbReference>
<dbReference type="AlphaFoldDB" id="A0A8S9H4I1"/>
<proteinExistence type="predicted"/>
<evidence type="ECO:0000313" key="1">
    <source>
        <dbReference type="EMBL" id="KAF2552719.1"/>
    </source>
</evidence>
<organism evidence="1 2">
    <name type="scientific">Brassica cretica</name>
    <name type="common">Mustard</name>
    <dbReference type="NCBI Taxonomy" id="69181"/>
    <lineage>
        <taxon>Eukaryota</taxon>
        <taxon>Viridiplantae</taxon>
        <taxon>Streptophyta</taxon>
        <taxon>Embryophyta</taxon>
        <taxon>Tracheophyta</taxon>
        <taxon>Spermatophyta</taxon>
        <taxon>Magnoliopsida</taxon>
        <taxon>eudicotyledons</taxon>
        <taxon>Gunneridae</taxon>
        <taxon>Pentapetalae</taxon>
        <taxon>rosids</taxon>
        <taxon>malvids</taxon>
        <taxon>Brassicales</taxon>
        <taxon>Brassicaceae</taxon>
        <taxon>Brassiceae</taxon>
        <taxon>Brassica</taxon>
    </lineage>
</organism>
<dbReference type="EMBL" id="QGKW02001988">
    <property type="protein sequence ID" value="KAF2552719.1"/>
    <property type="molecule type" value="Genomic_DNA"/>
</dbReference>
<evidence type="ECO:0000313" key="2">
    <source>
        <dbReference type="Proteomes" id="UP000712281"/>
    </source>
</evidence>
<protein>
    <submittedName>
        <fullName evidence="1">Uncharacterized protein</fullName>
    </submittedName>
</protein>
<name>A0A8S9H4I1_BRACR</name>